<comment type="catalytic activity">
    <reaction evidence="10">
        <text>an acyl phosphate + sn-glycerol 3-phosphate = a 1-acyl-sn-glycero-3-phosphate + phosphate</text>
        <dbReference type="Rhea" id="RHEA:34075"/>
        <dbReference type="ChEBI" id="CHEBI:43474"/>
        <dbReference type="ChEBI" id="CHEBI:57597"/>
        <dbReference type="ChEBI" id="CHEBI:57970"/>
        <dbReference type="ChEBI" id="CHEBI:59918"/>
        <dbReference type="EC" id="2.3.1.275"/>
    </reaction>
</comment>
<evidence type="ECO:0000256" key="5">
    <source>
        <dbReference type="ARBA" id="ARBA00022989"/>
    </source>
</evidence>
<feature type="transmembrane region" description="Helical" evidence="10">
    <location>
        <begin position="154"/>
        <end position="172"/>
    </location>
</feature>
<comment type="caution">
    <text evidence="11">The sequence shown here is derived from an EMBL/GenBank/DDBJ whole genome shotgun (WGS) entry which is preliminary data.</text>
</comment>
<dbReference type="Proteomes" id="UP001377804">
    <property type="component" value="Unassembled WGS sequence"/>
</dbReference>
<dbReference type="PANTHER" id="PTHR30309">
    <property type="entry name" value="INNER MEMBRANE PROTEIN YGIH"/>
    <property type="match status" value="1"/>
</dbReference>
<dbReference type="EC" id="2.3.1.275" evidence="10"/>
<dbReference type="InterPro" id="IPR003811">
    <property type="entry name" value="G3P_acylTferase_PlsY"/>
</dbReference>
<evidence type="ECO:0000256" key="6">
    <source>
        <dbReference type="ARBA" id="ARBA00023098"/>
    </source>
</evidence>
<keyword evidence="6 10" id="KW-0443">Lipid metabolism</keyword>
<evidence type="ECO:0000256" key="3">
    <source>
        <dbReference type="ARBA" id="ARBA00022679"/>
    </source>
</evidence>
<evidence type="ECO:0000256" key="1">
    <source>
        <dbReference type="ARBA" id="ARBA00022475"/>
    </source>
</evidence>
<proteinExistence type="inferred from homology"/>
<gene>
    <name evidence="10" type="primary">plsY</name>
    <name evidence="11" type="ORF">R4Y45_02140</name>
</gene>
<dbReference type="RefSeq" id="WP_339968815.1">
    <property type="nucleotide sequence ID" value="NZ_JAWMWG010000001.1"/>
</dbReference>
<dbReference type="Pfam" id="PF02660">
    <property type="entry name" value="G3P_acyltransf"/>
    <property type="match status" value="1"/>
</dbReference>
<keyword evidence="2 10" id="KW-0444">Lipid biosynthesis</keyword>
<keyword evidence="1 10" id="KW-1003">Cell membrane</keyword>
<keyword evidence="9 10" id="KW-1208">Phospholipid metabolism</keyword>
<comment type="pathway">
    <text evidence="10">Lipid metabolism; phospholipid metabolism.</text>
</comment>
<dbReference type="SMART" id="SM01207">
    <property type="entry name" value="G3P_acyltransf"/>
    <property type="match status" value="1"/>
</dbReference>
<dbReference type="HAMAP" id="MF_01043">
    <property type="entry name" value="PlsY"/>
    <property type="match status" value="1"/>
</dbReference>
<dbReference type="PANTHER" id="PTHR30309:SF0">
    <property type="entry name" value="GLYCEROL-3-PHOSPHATE ACYLTRANSFERASE-RELATED"/>
    <property type="match status" value="1"/>
</dbReference>
<comment type="subunit">
    <text evidence="10">Probably interacts with PlsX.</text>
</comment>
<feature type="transmembrane region" description="Helical" evidence="10">
    <location>
        <begin position="122"/>
        <end position="147"/>
    </location>
</feature>
<sequence length="221" mass="24440">MKNIKGITMFSHMDLKLTILFIGFVFGNFVTAFFVSKLYTDKKPTEFGSKNAGTANVGAVLGKQAGFLVSLGDVLKTVIAIVLSWYLFPEIPQLLTTLYAGIGLVVAHNFPFWQNFKGGKGVAVTGIVAILYNWQVAIPVLLVALVIMIVTKNLTIPPLFAITAIAIIAFIVNHNFEAFILMAILAALMYNRFWSDIQDIIHGRAKEVDVLKSLKQKYQKK</sequence>
<evidence type="ECO:0000313" key="11">
    <source>
        <dbReference type="EMBL" id="MEJ6348028.1"/>
    </source>
</evidence>
<feature type="transmembrane region" description="Helical" evidence="10">
    <location>
        <begin position="94"/>
        <end position="110"/>
    </location>
</feature>
<protein>
    <recommendedName>
        <fullName evidence="10">Glycerol-3-phosphate acyltransferase</fullName>
    </recommendedName>
    <alternativeName>
        <fullName evidence="10">Acyl-PO4 G3P acyltransferase</fullName>
    </alternativeName>
    <alternativeName>
        <fullName evidence="10">Acyl-phosphate--glycerol-3-phosphate acyltransferase</fullName>
    </alternativeName>
    <alternativeName>
        <fullName evidence="10">G3P acyltransferase</fullName>
        <shortName evidence="10">GPAT</shortName>
        <ecNumber evidence="10">2.3.1.275</ecNumber>
    </alternativeName>
    <alternativeName>
        <fullName evidence="10">Lysophosphatidic acid synthase</fullName>
        <shortName evidence="10">LPA synthase</shortName>
    </alternativeName>
</protein>
<feature type="transmembrane region" description="Helical" evidence="10">
    <location>
        <begin position="178"/>
        <end position="194"/>
    </location>
</feature>
<evidence type="ECO:0000256" key="10">
    <source>
        <dbReference type="HAMAP-Rule" id="MF_01043"/>
    </source>
</evidence>
<evidence type="ECO:0000313" key="12">
    <source>
        <dbReference type="Proteomes" id="UP001377804"/>
    </source>
</evidence>
<dbReference type="GO" id="GO:0016746">
    <property type="term" value="F:acyltransferase activity"/>
    <property type="evidence" value="ECO:0007669"/>
    <property type="project" value="UniProtKB-KW"/>
</dbReference>
<accession>A0ABU8SF62</accession>
<evidence type="ECO:0000256" key="9">
    <source>
        <dbReference type="ARBA" id="ARBA00023264"/>
    </source>
</evidence>
<evidence type="ECO:0000256" key="2">
    <source>
        <dbReference type="ARBA" id="ARBA00022516"/>
    </source>
</evidence>
<dbReference type="EMBL" id="JAWMWG010000001">
    <property type="protein sequence ID" value="MEJ6348028.1"/>
    <property type="molecule type" value="Genomic_DNA"/>
</dbReference>
<organism evidence="11 12">
    <name type="scientific">Holzapfeliella saturejae</name>
    <dbReference type="NCBI Taxonomy" id="3082953"/>
    <lineage>
        <taxon>Bacteria</taxon>
        <taxon>Bacillati</taxon>
        <taxon>Bacillota</taxon>
        <taxon>Bacilli</taxon>
        <taxon>Lactobacillales</taxon>
        <taxon>Lactobacillaceae</taxon>
        <taxon>Holzapfeliella</taxon>
    </lineage>
</organism>
<keyword evidence="4 10" id="KW-0812">Transmembrane</keyword>
<comment type="function">
    <text evidence="10">Catalyzes the transfer of an acyl group from acyl-phosphate (acyl-PO(4)) to glycerol-3-phosphate (G3P) to form lysophosphatidic acid (LPA). This enzyme utilizes acyl-phosphate as fatty acyl donor, but not acyl-CoA or acyl-ACP.</text>
</comment>
<keyword evidence="12" id="KW-1185">Reference proteome</keyword>
<keyword evidence="8 10" id="KW-0594">Phospholipid biosynthesis</keyword>
<evidence type="ECO:0000256" key="7">
    <source>
        <dbReference type="ARBA" id="ARBA00023136"/>
    </source>
</evidence>
<evidence type="ECO:0000256" key="8">
    <source>
        <dbReference type="ARBA" id="ARBA00023209"/>
    </source>
</evidence>
<reference evidence="11 12" key="1">
    <citation type="submission" date="2023-10" db="EMBL/GenBank/DDBJ databases">
        <title>Holzapfeliella saturejae sp. nov. isolated from Satureja montana flowers.</title>
        <authorList>
            <person name="Alcantara C."/>
            <person name="Zuniga M."/>
            <person name="Landete J.M."/>
            <person name="Monedero V."/>
        </authorList>
    </citation>
    <scope>NUCLEOTIDE SEQUENCE [LARGE SCALE GENOMIC DNA]</scope>
    <source>
        <strain evidence="11 12">He02</strain>
    </source>
</reference>
<feature type="transmembrane region" description="Helical" evidence="10">
    <location>
        <begin position="65"/>
        <end position="87"/>
    </location>
</feature>
<comment type="subcellular location">
    <subcellularLocation>
        <location evidence="10">Cell membrane</location>
        <topology evidence="10">Multi-pass membrane protein</topology>
    </subcellularLocation>
</comment>
<name>A0ABU8SF62_9LACO</name>
<comment type="similarity">
    <text evidence="10">Belongs to the PlsY family.</text>
</comment>
<keyword evidence="5 10" id="KW-1133">Transmembrane helix</keyword>
<evidence type="ECO:0000256" key="4">
    <source>
        <dbReference type="ARBA" id="ARBA00022692"/>
    </source>
</evidence>
<feature type="transmembrane region" description="Helical" evidence="10">
    <location>
        <begin position="20"/>
        <end position="39"/>
    </location>
</feature>
<keyword evidence="7 10" id="KW-0472">Membrane</keyword>
<keyword evidence="3 10" id="KW-0808">Transferase</keyword>
<keyword evidence="11" id="KW-0012">Acyltransferase</keyword>